<keyword evidence="3 6" id="KW-0479">Metal-binding</keyword>
<dbReference type="SUPFAM" id="SSF143856">
    <property type="entry name" value="DeoB insert domain-like"/>
    <property type="match status" value="1"/>
</dbReference>
<feature type="binding site" evidence="6">
    <location>
        <position position="299"/>
    </location>
    <ligand>
        <name>Mn(2+)</name>
        <dbReference type="ChEBI" id="CHEBI:29035"/>
        <label>2</label>
    </ligand>
</feature>
<comment type="cofactor">
    <cofactor evidence="6">
        <name>Mn(2+)</name>
        <dbReference type="ChEBI" id="CHEBI:29035"/>
    </cofactor>
    <text evidence="6">Binds 2 manganese ions.</text>
</comment>
<dbReference type="InterPro" id="IPR024052">
    <property type="entry name" value="Phosphopentomutase_DeoB_cap_sf"/>
</dbReference>
<gene>
    <name evidence="6 9" type="primary">deoB</name>
    <name evidence="9" type="ORF">HHA01_06080</name>
</gene>
<feature type="binding site" evidence="6">
    <location>
        <position position="340"/>
    </location>
    <ligand>
        <name>Mn(2+)</name>
        <dbReference type="ChEBI" id="CHEBI:29035"/>
        <label>1</label>
    </ligand>
</feature>
<dbReference type="InterPro" id="IPR010045">
    <property type="entry name" value="DeoB"/>
</dbReference>
<dbReference type="NCBIfam" id="NF003766">
    <property type="entry name" value="PRK05362.1"/>
    <property type="match status" value="1"/>
</dbReference>
<evidence type="ECO:0000256" key="5">
    <source>
        <dbReference type="ARBA" id="ARBA00023235"/>
    </source>
</evidence>
<comment type="catalytic activity">
    <reaction evidence="6">
        <text>alpha-D-ribose 1-phosphate = D-ribose 5-phosphate</text>
        <dbReference type="Rhea" id="RHEA:18793"/>
        <dbReference type="ChEBI" id="CHEBI:57720"/>
        <dbReference type="ChEBI" id="CHEBI:78346"/>
        <dbReference type="EC" id="5.4.2.7"/>
    </reaction>
</comment>
<dbReference type="Pfam" id="PF01676">
    <property type="entry name" value="Metalloenzyme"/>
    <property type="match status" value="1"/>
</dbReference>
<evidence type="ECO:0000256" key="6">
    <source>
        <dbReference type="HAMAP-Rule" id="MF_00740"/>
    </source>
</evidence>
<dbReference type="EMBL" id="BJOC01000011">
    <property type="protein sequence ID" value="GED21631.1"/>
    <property type="molecule type" value="Genomic_DNA"/>
</dbReference>
<dbReference type="GO" id="GO:0043094">
    <property type="term" value="P:metabolic compound salvage"/>
    <property type="evidence" value="ECO:0007669"/>
    <property type="project" value="UniProtKB-UniRule"/>
</dbReference>
<evidence type="ECO:0000256" key="7">
    <source>
        <dbReference type="NCBIfam" id="TIGR01696"/>
    </source>
</evidence>
<comment type="subcellular location">
    <subcellularLocation>
        <location evidence="6">Cytoplasm</location>
    </subcellularLocation>
</comment>
<dbReference type="AlphaFoldDB" id="A0A4Y4F3B7"/>
<dbReference type="PIRSF" id="PIRSF001491">
    <property type="entry name" value="Ppentomutase"/>
    <property type="match status" value="1"/>
</dbReference>
<dbReference type="Gene3D" id="3.40.720.10">
    <property type="entry name" value="Alkaline Phosphatase, subunit A"/>
    <property type="match status" value="1"/>
</dbReference>
<evidence type="ECO:0000256" key="2">
    <source>
        <dbReference type="ARBA" id="ARBA00022490"/>
    </source>
</evidence>
<comment type="caution">
    <text evidence="9">The sequence shown here is derived from an EMBL/GenBank/DDBJ whole genome shotgun (WGS) entry which is preliminary data.</text>
</comment>
<proteinExistence type="inferred from homology"/>
<feature type="binding site" evidence="6">
    <location>
        <position position="304"/>
    </location>
    <ligand>
        <name>Mn(2+)</name>
        <dbReference type="ChEBI" id="CHEBI:29035"/>
        <label>2</label>
    </ligand>
</feature>
<accession>A0A4Y4F3B7</accession>
<feature type="domain" description="Metalloenzyme" evidence="8">
    <location>
        <begin position="3"/>
        <end position="390"/>
    </location>
</feature>
<dbReference type="Gene3D" id="3.30.70.1250">
    <property type="entry name" value="Phosphopentomutase"/>
    <property type="match status" value="1"/>
</dbReference>
<evidence type="ECO:0000256" key="4">
    <source>
        <dbReference type="ARBA" id="ARBA00023211"/>
    </source>
</evidence>
<dbReference type="GO" id="GO:0005829">
    <property type="term" value="C:cytosol"/>
    <property type="evidence" value="ECO:0007669"/>
    <property type="project" value="TreeGrafter"/>
</dbReference>
<dbReference type="GO" id="GO:0006015">
    <property type="term" value="P:5-phosphoribose 1-diphosphate biosynthetic process"/>
    <property type="evidence" value="ECO:0007669"/>
    <property type="project" value="UniProtKB-UniPathway"/>
</dbReference>
<dbReference type="GO" id="GO:0009117">
    <property type="term" value="P:nucleotide metabolic process"/>
    <property type="evidence" value="ECO:0007669"/>
    <property type="project" value="UniProtKB-UniRule"/>
</dbReference>
<dbReference type="GO" id="GO:0006018">
    <property type="term" value="P:2-deoxyribose 1-phosphate catabolic process"/>
    <property type="evidence" value="ECO:0007669"/>
    <property type="project" value="UniProtKB-UniRule"/>
</dbReference>
<dbReference type="NCBIfam" id="TIGR01696">
    <property type="entry name" value="deoB"/>
    <property type="match status" value="1"/>
</dbReference>
<dbReference type="CDD" id="cd16009">
    <property type="entry name" value="PPM"/>
    <property type="match status" value="1"/>
</dbReference>
<organism evidence="9 10">
    <name type="scientific">Halomonas halmophila</name>
    <dbReference type="NCBI Taxonomy" id="252"/>
    <lineage>
        <taxon>Bacteria</taxon>
        <taxon>Pseudomonadati</taxon>
        <taxon>Pseudomonadota</taxon>
        <taxon>Gammaproteobacteria</taxon>
        <taxon>Oceanospirillales</taxon>
        <taxon>Halomonadaceae</taxon>
        <taxon>Halomonas</taxon>
    </lineage>
</organism>
<dbReference type="HAMAP" id="MF_00740">
    <property type="entry name" value="Phosphopentomut"/>
    <property type="match status" value="1"/>
</dbReference>
<evidence type="ECO:0000259" key="8">
    <source>
        <dbReference type="Pfam" id="PF01676"/>
    </source>
</evidence>
<dbReference type="UniPathway" id="UPA00087">
    <property type="reaction ID" value="UER00173"/>
</dbReference>
<dbReference type="GO" id="GO:0030145">
    <property type="term" value="F:manganese ion binding"/>
    <property type="evidence" value="ECO:0007669"/>
    <property type="project" value="UniProtKB-UniRule"/>
</dbReference>
<evidence type="ECO:0000256" key="1">
    <source>
        <dbReference type="ARBA" id="ARBA00010373"/>
    </source>
</evidence>
<dbReference type="InterPro" id="IPR006124">
    <property type="entry name" value="Metalloenzyme"/>
</dbReference>
<dbReference type="GO" id="GO:0000287">
    <property type="term" value="F:magnesium ion binding"/>
    <property type="evidence" value="ECO:0007669"/>
    <property type="project" value="UniProtKB-UniRule"/>
</dbReference>
<keyword evidence="5 6" id="KW-0413">Isomerase</keyword>
<comment type="catalytic activity">
    <reaction evidence="6">
        <text>2-deoxy-alpha-D-ribose 1-phosphate = 2-deoxy-D-ribose 5-phosphate</text>
        <dbReference type="Rhea" id="RHEA:27658"/>
        <dbReference type="ChEBI" id="CHEBI:57259"/>
        <dbReference type="ChEBI" id="CHEBI:62877"/>
        <dbReference type="EC" id="5.4.2.7"/>
    </reaction>
</comment>
<dbReference type="FunFam" id="3.30.70.1250:FF:000001">
    <property type="entry name" value="Phosphopentomutase"/>
    <property type="match status" value="1"/>
</dbReference>
<keyword evidence="10" id="KW-1185">Reference proteome</keyword>
<evidence type="ECO:0000313" key="9">
    <source>
        <dbReference type="EMBL" id="GED21631.1"/>
    </source>
</evidence>
<evidence type="ECO:0000313" key="10">
    <source>
        <dbReference type="Proteomes" id="UP000319812"/>
    </source>
</evidence>
<protein>
    <recommendedName>
        <fullName evidence="6 7">Phosphopentomutase</fullName>
        <ecNumber evidence="6 7">5.4.2.7</ecNumber>
    </recommendedName>
    <alternativeName>
        <fullName evidence="6">Phosphodeoxyribomutase</fullName>
    </alternativeName>
</protein>
<dbReference type="GO" id="GO:0008973">
    <property type="term" value="F:phosphopentomutase activity"/>
    <property type="evidence" value="ECO:0007669"/>
    <property type="project" value="UniProtKB-UniRule"/>
</dbReference>
<dbReference type="EC" id="5.4.2.7" evidence="6 7"/>
<dbReference type="OrthoDB" id="9769930at2"/>
<dbReference type="SUPFAM" id="SSF53649">
    <property type="entry name" value="Alkaline phosphatase-like"/>
    <property type="match status" value="1"/>
</dbReference>
<reference evidence="9 10" key="1">
    <citation type="submission" date="2019-06" db="EMBL/GenBank/DDBJ databases">
        <title>Whole genome shotgun sequence of Halomonas halmophila NBRC 15537.</title>
        <authorList>
            <person name="Hosoyama A."/>
            <person name="Uohara A."/>
            <person name="Ohji S."/>
            <person name="Ichikawa N."/>
        </authorList>
    </citation>
    <scope>NUCLEOTIDE SEQUENCE [LARGE SCALE GENOMIC DNA]</scope>
    <source>
        <strain evidence="9 10">NBRC 15537</strain>
    </source>
</reference>
<feature type="binding site" evidence="6">
    <location>
        <position position="10"/>
    </location>
    <ligand>
        <name>Mn(2+)</name>
        <dbReference type="ChEBI" id="CHEBI:29035"/>
        <label>1</label>
    </ligand>
</feature>
<dbReference type="Proteomes" id="UP000319812">
    <property type="component" value="Unassembled WGS sequence"/>
</dbReference>
<keyword evidence="2 6" id="KW-0963">Cytoplasm</keyword>
<dbReference type="RefSeq" id="WP_141317644.1">
    <property type="nucleotide sequence ID" value="NZ_BJOC01000011.1"/>
</dbReference>
<comment type="pathway">
    <text evidence="6">Carbohydrate degradation; 2-deoxy-D-ribose 1-phosphate degradation; D-glyceraldehyde 3-phosphate and acetaldehyde from 2-deoxy-alpha-D-ribose 1-phosphate: step 1/2.</text>
</comment>
<evidence type="ECO:0000256" key="3">
    <source>
        <dbReference type="ARBA" id="ARBA00022723"/>
    </source>
</evidence>
<feature type="binding site" evidence="6">
    <location>
        <position position="341"/>
    </location>
    <ligand>
        <name>Mn(2+)</name>
        <dbReference type="ChEBI" id="CHEBI:29035"/>
        <label>1</label>
    </ligand>
</feature>
<name>A0A4Y4F3B7_9GAMM</name>
<feature type="binding site" evidence="6">
    <location>
        <position position="352"/>
    </location>
    <ligand>
        <name>Mn(2+)</name>
        <dbReference type="ChEBI" id="CHEBI:29035"/>
        <label>2</label>
    </ligand>
</feature>
<comment type="function">
    <text evidence="6">Isomerase that catalyzes the conversion of deoxy-ribose 1-phosphate (dRib-1-P) and ribose 1-phosphate (Rib-1-P) to deoxy-ribose 5-phosphate (dRib-5-P) and ribose 5-phosphate (Rib-5-P), respectively.</text>
</comment>
<dbReference type="PANTHER" id="PTHR21110:SF0">
    <property type="entry name" value="PHOSPHOPENTOMUTASE"/>
    <property type="match status" value="1"/>
</dbReference>
<dbReference type="InterPro" id="IPR017850">
    <property type="entry name" value="Alkaline_phosphatase_core_sf"/>
</dbReference>
<comment type="similarity">
    <text evidence="1 6">Belongs to the phosphopentomutase family.</text>
</comment>
<keyword evidence="4 6" id="KW-0464">Manganese</keyword>
<dbReference type="PANTHER" id="PTHR21110">
    <property type="entry name" value="PHOSPHOPENTOMUTASE"/>
    <property type="match status" value="1"/>
</dbReference>
<sequence length="403" mass="43307">MTRAIVLVLDSFGIGAAPDAEQFGDAGADTLGHIARECAASTQRGALQLPNLAGLGLLHAHHESTGHWAQGMTPPTSVSGAYGHAREVSSGKDTPSGHWEIAGVPVRFDWGYFSDPDNSFPAELLDALISEAELPGVIGNCHASGTEIIARLGEEHVRSGQPIVYTSADSVFQIAAHEDSFGLERLYRLCETARRLLEPYNIGRVIARPFNGEDAATFARTANRRDYSVEPPSPTVLQQLCEADGRVTAIGKIADIYAHCGISRSIKASGHDALFDATLDAMAEDGERSLIMTNFVDFDMVYGHRRDVDGYAAALEHFDARLPEVLARLRDDDLLILTADHGCDPTWHGSDHTREHIPILALGGGLSAGSLGARTSFADIGQSLADYFDLAPMDDGETFLTEK</sequence>